<proteinExistence type="predicted"/>
<organism evidence="1 2">
    <name type="scientific">Bacillus rugosus</name>
    <dbReference type="NCBI Taxonomy" id="2715209"/>
    <lineage>
        <taxon>Bacteria</taxon>
        <taxon>Bacillati</taxon>
        <taxon>Bacillota</taxon>
        <taxon>Bacilli</taxon>
        <taxon>Bacillales</taxon>
        <taxon>Bacillaceae</taxon>
        <taxon>Bacillus</taxon>
    </lineage>
</organism>
<accession>A0ACD4A4Q4</accession>
<protein>
    <submittedName>
        <fullName evidence="1">ABC transporter ATP-binding protein/permease</fullName>
    </submittedName>
</protein>
<keyword evidence="1" id="KW-0547">Nucleotide-binding</keyword>
<keyword evidence="1" id="KW-0067">ATP-binding</keyword>
<dbReference type="Proteomes" id="UP000830837">
    <property type="component" value="Chromosome"/>
</dbReference>
<name>A0ACD4A4Q4_9BACI</name>
<dbReference type="EMBL" id="CP096590">
    <property type="protein sequence ID" value="UPV81177.1"/>
    <property type="molecule type" value="Genomic_DNA"/>
</dbReference>
<evidence type="ECO:0000313" key="1">
    <source>
        <dbReference type="EMBL" id="UPV81177.1"/>
    </source>
</evidence>
<evidence type="ECO:0000313" key="2">
    <source>
        <dbReference type="Proteomes" id="UP000830837"/>
    </source>
</evidence>
<gene>
    <name evidence="1" type="ORF">M0696_17415</name>
</gene>
<sequence>MTTQMNGSFTWKRVFSLAGKKWGLLSFIIFTILVQSILSPITPIIVAEIIDKGFSGTSKFGLEKLIMILLAIGICQIVMHVVQDILITIFTNQIIFNVREGLFRKLYQQSIRFFTDTKIGEITSRLTNEAESIANTVFKPIVYTSQTALSLVVTFIAMVAISWKLSIVILLLIPLFFLPMPLIGRFAYKYSKKLITNISFMNSFLTENISINGVILNKIFGRRRQTFETFKNVVLEINKLTLKQKLLGSIFDNLLALAAIIAPLFVYWFGRPGGPFEISAGMAVALSGYIASLFNPIQEVGRIGIMLQSAKITFERFFEYLDMKPELEEPKDPIIIHDIKGNIELRDVTFSYKKEEQTLKNLSIRIPAGSKVSIVGFSGSGKTTIAYLLTRLYKPDKGGVYIDGHDLERISSDYISKYIGMISQEVYLLHTSIKENIMLGNPNASIEEVHKAAKQAYIHEKIIGLPDGYDTIVGERGYKLSGGEKQRIAIARAILQNPSILILDEATSSLDSKSQYIVQNALNELTKGRTVITIAHRMSVTQSSDRIYVLDKGEIVQAGTHERLMEEEGLYRELYHTQNNTELAEVN</sequence>
<reference evidence="1" key="1">
    <citation type="submission" date="2022-04" db="EMBL/GenBank/DDBJ databases">
        <title>Complete genome of Bacillus.</title>
        <authorList>
            <person name="Kong X."/>
            <person name="Hou M."/>
        </authorList>
    </citation>
    <scope>NUCLEOTIDE SEQUENCE</scope>
    <source>
        <strain evidence="1">A78.1</strain>
    </source>
</reference>
<keyword evidence="2" id="KW-1185">Reference proteome</keyword>